<proteinExistence type="predicted"/>
<keyword evidence="3" id="KW-1185">Reference proteome</keyword>
<feature type="signal peptide" evidence="1">
    <location>
        <begin position="1"/>
        <end position="30"/>
    </location>
</feature>
<sequence length="227" mass="24194">MTVAASGTSGTPTLGLVPLLVLGSRCVSLAIRMRNTPQNEQCTRQCRVAGTTIAPATGPLVSSALPLPTLSIAPPPHASGPRCCSKMYLSPPWKHNLPPPSPPALPTYLRIYAKAMMSIACCGLGGSYSRDREGWGGRRYRIPVNRLRTRIAEADSCMRRECAVGRGRMITCGKEAGAGGVEVEDARGRMSLALSSVSLIGVLQGEEQAHSTSRLRGGRGWRRPWTG</sequence>
<protein>
    <submittedName>
        <fullName evidence="2">Uncharacterized protein</fullName>
    </submittedName>
</protein>
<name>A0AAD7B2G3_9AGAR</name>
<reference evidence="2" key="1">
    <citation type="submission" date="2023-03" db="EMBL/GenBank/DDBJ databases">
        <title>Massive genome expansion in bonnet fungi (Mycena s.s.) driven by repeated elements and novel gene families across ecological guilds.</title>
        <authorList>
            <consortium name="Lawrence Berkeley National Laboratory"/>
            <person name="Harder C.B."/>
            <person name="Miyauchi S."/>
            <person name="Viragh M."/>
            <person name="Kuo A."/>
            <person name="Thoen E."/>
            <person name="Andreopoulos B."/>
            <person name="Lu D."/>
            <person name="Skrede I."/>
            <person name="Drula E."/>
            <person name="Henrissat B."/>
            <person name="Morin E."/>
            <person name="Kohler A."/>
            <person name="Barry K."/>
            <person name="LaButti K."/>
            <person name="Morin E."/>
            <person name="Salamov A."/>
            <person name="Lipzen A."/>
            <person name="Mereny Z."/>
            <person name="Hegedus B."/>
            <person name="Baldrian P."/>
            <person name="Stursova M."/>
            <person name="Weitz H."/>
            <person name="Taylor A."/>
            <person name="Grigoriev I.V."/>
            <person name="Nagy L.G."/>
            <person name="Martin F."/>
            <person name="Kauserud H."/>
        </authorList>
    </citation>
    <scope>NUCLEOTIDE SEQUENCE</scope>
    <source>
        <strain evidence="2">9284</strain>
    </source>
</reference>
<gene>
    <name evidence="2" type="ORF">FB45DRAFT_945816</name>
</gene>
<feature type="chain" id="PRO_5042211505" evidence="1">
    <location>
        <begin position="31"/>
        <end position="227"/>
    </location>
</feature>
<dbReference type="AlphaFoldDB" id="A0AAD7B2G3"/>
<dbReference type="EMBL" id="JARKIF010000043">
    <property type="protein sequence ID" value="KAJ7608742.1"/>
    <property type="molecule type" value="Genomic_DNA"/>
</dbReference>
<keyword evidence="1" id="KW-0732">Signal</keyword>
<evidence type="ECO:0000313" key="3">
    <source>
        <dbReference type="Proteomes" id="UP001221142"/>
    </source>
</evidence>
<evidence type="ECO:0000313" key="2">
    <source>
        <dbReference type="EMBL" id="KAJ7608742.1"/>
    </source>
</evidence>
<accession>A0AAD7B2G3</accession>
<evidence type="ECO:0000256" key="1">
    <source>
        <dbReference type="SAM" id="SignalP"/>
    </source>
</evidence>
<dbReference type="Proteomes" id="UP001221142">
    <property type="component" value="Unassembled WGS sequence"/>
</dbReference>
<organism evidence="2 3">
    <name type="scientific">Roridomyces roridus</name>
    <dbReference type="NCBI Taxonomy" id="1738132"/>
    <lineage>
        <taxon>Eukaryota</taxon>
        <taxon>Fungi</taxon>
        <taxon>Dikarya</taxon>
        <taxon>Basidiomycota</taxon>
        <taxon>Agaricomycotina</taxon>
        <taxon>Agaricomycetes</taxon>
        <taxon>Agaricomycetidae</taxon>
        <taxon>Agaricales</taxon>
        <taxon>Marasmiineae</taxon>
        <taxon>Mycenaceae</taxon>
        <taxon>Roridomyces</taxon>
    </lineage>
</organism>
<comment type="caution">
    <text evidence="2">The sequence shown here is derived from an EMBL/GenBank/DDBJ whole genome shotgun (WGS) entry which is preliminary data.</text>
</comment>